<reference evidence="1 2" key="1">
    <citation type="submission" date="2015-03" db="EMBL/GenBank/DDBJ databases">
        <authorList>
            <person name="Radwan O."/>
            <person name="Al-Naeli F.A."/>
            <person name="Rendon G.A."/>
            <person name="Fields C."/>
        </authorList>
    </citation>
    <scope>NUCLEOTIDE SEQUENCE [LARGE SCALE GENOMIC DNA]</scope>
    <source>
        <strain evidence="1">CR-DP1</strain>
    </source>
</reference>
<comment type="caution">
    <text evidence="1">The sequence shown here is derived from an EMBL/GenBank/DDBJ whole genome shotgun (WGS) entry which is preliminary data.</text>
</comment>
<dbReference type="InterPro" id="IPR008551">
    <property type="entry name" value="TANGO2"/>
</dbReference>
<dbReference type="EMBL" id="LAEV01002267">
    <property type="protein sequence ID" value="KKA26145.1"/>
    <property type="molecule type" value="Genomic_DNA"/>
</dbReference>
<evidence type="ECO:0000313" key="2">
    <source>
        <dbReference type="Proteomes" id="UP000033483"/>
    </source>
</evidence>
<dbReference type="Pfam" id="PF05742">
    <property type="entry name" value="TANGO2"/>
    <property type="match status" value="1"/>
</dbReference>
<organism evidence="1 2">
    <name type="scientific">Thielaviopsis punctulata</name>
    <dbReference type="NCBI Taxonomy" id="72032"/>
    <lineage>
        <taxon>Eukaryota</taxon>
        <taxon>Fungi</taxon>
        <taxon>Dikarya</taxon>
        <taxon>Ascomycota</taxon>
        <taxon>Pezizomycotina</taxon>
        <taxon>Sordariomycetes</taxon>
        <taxon>Hypocreomycetidae</taxon>
        <taxon>Microascales</taxon>
        <taxon>Ceratocystidaceae</taxon>
        <taxon>Thielaviopsis</taxon>
    </lineage>
</organism>
<dbReference type="GO" id="GO:0005794">
    <property type="term" value="C:Golgi apparatus"/>
    <property type="evidence" value="ECO:0007669"/>
    <property type="project" value="TreeGrafter"/>
</dbReference>
<evidence type="ECO:0000313" key="1">
    <source>
        <dbReference type="EMBL" id="KKA26145.1"/>
    </source>
</evidence>
<evidence type="ECO:0008006" key="3">
    <source>
        <dbReference type="Google" id="ProtNLM"/>
    </source>
</evidence>
<proteinExistence type="predicted"/>
<name>A0A0F4Z750_9PEZI</name>
<accession>A0A0F4Z750</accession>
<dbReference type="PANTHER" id="PTHR17985">
    <property type="entry name" value="SER/THR-RICH PROTEIN T10 IN DGCR REGION"/>
    <property type="match status" value="1"/>
</dbReference>
<dbReference type="OrthoDB" id="191601at2759"/>
<dbReference type="GO" id="GO:0007030">
    <property type="term" value="P:Golgi organization"/>
    <property type="evidence" value="ECO:0007669"/>
    <property type="project" value="TreeGrafter"/>
</dbReference>
<sequence>MCIVLLTTTHPDYALVMIDNRDEFILRPTSRPEWWTHQAGHKVLSARDMQRAEKGTWLGITKEGSFAVLTNYRETNLNDINHPVHAKRSRGGMVTAWLGTRANENVNSALERLIADGVQGVGGFSMVCGKLRRTGPRRVQPLGIVSNRCDHVDHVSWICEERDKVYGLSNTAYGDPDEWRKIEQGKLLLRQATAEAYANKLSEDEFCDKLFTVLDQDTLPRRDGASLMDMVESLRESIFIPAIGDEEHRRAAETIRSQGRGEWASASEKAAEEVLKAHGRPESLLGFDTGMYGTQRQTIVLVDWDGNVTFKERALWDANGNAIPRGQADVVHKFSIEGWQDEMEE</sequence>
<dbReference type="AlphaFoldDB" id="A0A0F4Z750"/>
<dbReference type="GO" id="GO:0009306">
    <property type="term" value="P:protein secretion"/>
    <property type="evidence" value="ECO:0007669"/>
    <property type="project" value="TreeGrafter"/>
</dbReference>
<protein>
    <recommendedName>
        <fullName evidence="3">Transport and Golgi organization protein 2</fullName>
    </recommendedName>
</protein>
<keyword evidence="2" id="KW-1185">Reference proteome</keyword>
<dbReference type="Proteomes" id="UP000033483">
    <property type="component" value="Unassembled WGS sequence"/>
</dbReference>
<dbReference type="PANTHER" id="PTHR17985:SF8">
    <property type="entry name" value="TRANSPORT AND GOLGI ORGANIZATION PROTEIN 2 HOMOLOG"/>
    <property type="match status" value="1"/>
</dbReference>
<gene>
    <name evidence="1" type="ORF">TD95_003647</name>
</gene>